<gene>
    <name evidence="2" type="ORF">MNKW57_01860</name>
</gene>
<dbReference type="InterPro" id="IPR013096">
    <property type="entry name" value="Cupin_2"/>
</dbReference>
<dbReference type="SUPFAM" id="SSF51182">
    <property type="entry name" value="RmlC-like cupins"/>
    <property type="match status" value="1"/>
</dbReference>
<comment type="caution">
    <text evidence="2">The sequence shown here is derived from an EMBL/GenBank/DDBJ whole genome shotgun (WGS) entry which is preliminary data.</text>
</comment>
<accession>A0ABQ6LUV9</accession>
<dbReference type="Gene3D" id="2.60.120.10">
    <property type="entry name" value="Jelly Rolls"/>
    <property type="match status" value="1"/>
</dbReference>
<protein>
    <submittedName>
        <fullName evidence="2">Cupin domain-containing protein</fullName>
    </submittedName>
</protein>
<proteinExistence type="predicted"/>
<dbReference type="Proteomes" id="UP001224392">
    <property type="component" value="Unassembled WGS sequence"/>
</dbReference>
<dbReference type="InterPro" id="IPR014710">
    <property type="entry name" value="RmlC-like_jellyroll"/>
</dbReference>
<organism evidence="2 3">
    <name type="scientific">Biformimicrobium ophioploci</name>
    <dbReference type="NCBI Taxonomy" id="3036711"/>
    <lineage>
        <taxon>Bacteria</taxon>
        <taxon>Pseudomonadati</taxon>
        <taxon>Pseudomonadota</taxon>
        <taxon>Gammaproteobacteria</taxon>
        <taxon>Cellvibrionales</taxon>
        <taxon>Microbulbiferaceae</taxon>
        <taxon>Biformimicrobium</taxon>
    </lineage>
</organism>
<dbReference type="Pfam" id="PF07883">
    <property type="entry name" value="Cupin_2"/>
    <property type="match status" value="1"/>
</dbReference>
<sequence length="113" mass="12423">MPASKPFVYSAEAEVEDLGEGIKRQILGYGQELMVVKAWFEEGSVGYLHKHPHAQVTYVESGEFEVTVDNDVQLLSAGDSFYIAPNLLHGATCKKAGVLIDTFSPCRQDFLEG</sequence>
<dbReference type="RefSeq" id="WP_285762391.1">
    <property type="nucleotide sequence ID" value="NZ_BSYJ01000001.1"/>
</dbReference>
<dbReference type="InterPro" id="IPR052535">
    <property type="entry name" value="Bacilysin_H2HPP_isomerase"/>
</dbReference>
<reference evidence="2 3" key="1">
    <citation type="submission" date="2023-04" db="EMBL/GenBank/DDBJ databases">
        <title>Marinobulbifer ophiurae gen. nov., sp. Nov., isolate from tissue of brittle star Ophioplocus japonicus.</title>
        <authorList>
            <person name="Kawano K."/>
            <person name="Sawayama S."/>
            <person name="Nakagawa S."/>
        </authorList>
    </citation>
    <scope>NUCLEOTIDE SEQUENCE [LARGE SCALE GENOMIC DNA]</scope>
    <source>
        <strain evidence="2 3">NKW57</strain>
    </source>
</reference>
<evidence type="ECO:0000259" key="1">
    <source>
        <dbReference type="Pfam" id="PF07883"/>
    </source>
</evidence>
<dbReference type="PANTHER" id="PTHR40112:SF1">
    <property type="entry name" value="H2HPP ISOMERASE"/>
    <property type="match status" value="1"/>
</dbReference>
<dbReference type="PIRSF" id="PIRSF029883">
    <property type="entry name" value="KdgF"/>
    <property type="match status" value="1"/>
</dbReference>
<dbReference type="InterPro" id="IPR025499">
    <property type="entry name" value="KdgF"/>
</dbReference>
<evidence type="ECO:0000313" key="2">
    <source>
        <dbReference type="EMBL" id="GMG85865.1"/>
    </source>
</evidence>
<dbReference type="InterPro" id="IPR011051">
    <property type="entry name" value="RmlC_Cupin_sf"/>
</dbReference>
<dbReference type="CDD" id="cd02238">
    <property type="entry name" value="cupin_KdgF"/>
    <property type="match status" value="1"/>
</dbReference>
<feature type="domain" description="Cupin type-2" evidence="1">
    <location>
        <begin position="41"/>
        <end position="94"/>
    </location>
</feature>
<evidence type="ECO:0000313" key="3">
    <source>
        <dbReference type="Proteomes" id="UP001224392"/>
    </source>
</evidence>
<dbReference type="PANTHER" id="PTHR40112">
    <property type="entry name" value="H2HPP ISOMERASE"/>
    <property type="match status" value="1"/>
</dbReference>
<name>A0ABQ6LUV9_9GAMM</name>
<keyword evidence="3" id="KW-1185">Reference proteome</keyword>
<dbReference type="EMBL" id="BSYJ01000001">
    <property type="protein sequence ID" value="GMG85865.1"/>
    <property type="molecule type" value="Genomic_DNA"/>
</dbReference>